<dbReference type="Proteomes" id="UP000298652">
    <property type="component" value="Chromosome 5"/>
</dbReference>
<evidence type="ECO:0000313" key="7">
    <source>
        <dbReference type="Proteomes" id="UP000298652"/>
    </source>
</evidence>
<feature type="transmembrane region" description="Helical" evidence="5">
    <location>
        <begin position="50"/>
        <end position="69"/>
    </location>
</feature>
<dbReference type="AlphaFoldDB" id="A0A4U6UFG2"/>
<sequence>MQGVLVTGVGYYMQIWVIDKSGPVFLAMTMPITLLVTIVLSSLLGEAVTLGSILGGVVMVGGLYCVLWAKKTEQVDVSKEQMAAPVQETEA</sequence>
<evidence type="ECO:0000256" key="5">
    <source>
        <dbReference type="SAM" id="Phobius"/>
    </source>
</evidence>
<evidence type="ECO:0000256" key="2">
    <source>
        <dbReference type="ARBA" id="ARBA00022692"/>
    </source>
</evidence>
<evidence type="ECO:0000256" key="4">
    <source>
        <dbReference type="ARBA" id="ARBA00023136"/>
    </source>
</evidence>
<keyword evidence="7" id="KW-1185">Reference proteome</keyword>
<dbReference type="InterPro" id="IPR030184">
    <property type="entry name" value="WAT1-related"/>
</dbReference>
<dbReference type="PANTHER" id="PTHR31218">
    <property type="entry name" value="WAT1-RELATED PROTEIN"/>
    <property type="match status" value="1"/>
</dbReference>
<proteinExistence type="predicted"/>
<gene>
    <name evidence="6" type="ORF">SEVIR_5G194900v2</name>
</gene>
<reference evidence="6" key="1">
    <citation type="submission" date="2019-03" db="EMBL/GenBank/DDBJ databases">
        <title>WGS assembly of Setaria viridis.</title>
        <authorList>
            <person name="Huang P."/>
            <person name="Jenkins J."/>
            <person name="Grimwood J."/>
            <person name="Barry K."/>
            <person name="Healey A."/>
            <person name="Mamidi S."/>
            <person name="Sreedasyam A."/>
            <person name="Shu S."/>
            <person name="Feldman M."/>
            <person name="Wu J."/>
            <person name="Yu Y."/>
            <person name="Chen C."/>
            <person name="Johnson J."/>
            <person name="Rokhsar D."/>
            <person name="Baxter I."/>
            <person name="Schmutz J."/>
            <person name="Brutnell T."/>
            <person name="Kellogg E."/>
        </authorList>
    </citation>
    <scope>NUCLEOTIDE SEQUENCE [LARGE SCALE GENOMIC DNA]</scope>
</reference>
<dbReference type="GO" id="GO:0016020">
    <property type="term" value="C:membrane"/>
    <property type="evidence" value="ECO:0007669"/>
    <property type="project" value="InterPro"/>
</dbReference>
<dbReference type="InterPro" id="IPR037185">
    <property type="entry name" value="EmrE-like"/>
</dbReference>
<dbReference type="EMBL" id="CM016556">
    <property type="protein sequence ID" value="TKW14861.1"/>
    <property type="molecule type" value="Genomic_DNA"/>
</dbReference>
<evidence type="ECO:0000256" key="3">
    <source>
        <dbReference type="ARBA" id="ARBA00022989"/>
    </source>
</evidence>
<protein>
    <recommendedName>
        <fullName evidence="8">WAT1-related protein</fullName>
    </recommendedName>
</protein>
<evidence type="ECO:0000256" key="1">
    <source>
        <dbReference type="ARBA" id="ARBA00004141"/>
    </source>
</evidence>
<dbReference type="GO" id="GO:0022857">
    <property type="term" value="F:transmembrane transporter activity"/>
    <property type="evidence" value="ECO:0007669"/>
    <property type="project" value="InterPro"/>
</dbReference>
<dbReference type="OMA" id="EARDPPH"/>
<keyword evidence="2 5" id="KW-0812">Transmembrane</keyword>
<keyword evidence="3 5" id="KW-1133">Transmembrane helix</keyword>
<evidence type="ECO:0000313" key="6">
    <source>
        <dbReference type="EMBL" id="TKW14861.1"/>
    </source>
</evidence>
<feature type="transmembrane region" description="Helical" evidence="5">
    <location>
        <begin position="24"/>
        <end position="44"/>
    </location>
</feature>
<dbReference type="SUPFAM" id="SSF103481">
    <property type="entry name" value="Multidrug resistance efflux transporter EmrE"/>
    <property type="match status" value="1"/>
</dbReference>
<evidence type="ECO:0008006" key="8">
    <source>
        <dbReference type="Google" id="ProtNLM"/>
    </source>
</evidence>
<organism evidence="6 7">
    <name type="scientific">Setaria viridis</name>
    <name type="common">Green bristlegrass</name>
    <name type="synonym">Setaria italica subsp. viridis</name>
    <dbReference type="NCBI Taxonomy" id="4556"/>
    <lineage>
        <taxon>Eukaryota</taxon>
        <taxon>Viridiplantae</taxon>
        <taxon>Streptophyta</taxon>
        <taxon>Embryophyta</taxon>
        <taxon>Tracheophyta</taxon>
        <taxon>Spermatophyta</taxon>
        <taxon>Magnoliopsida</taxon>
        <taxon>Liliopsida</taxon>
        <taxon>Poales</taxon>
        <taxon>Poaceae</taxon>
        <taxon>PACMAD clade</taxon>
        <taxon>Panicoideae</taxon>
        <taxon>Panicodae</taxon>
        <taxon>Paniceae</taxon>
        <taxon>Cenchrinae</taxon>
        <taxon>Setaria</taxon>
    </lineage>
</organism>
<accession>A0A4U6UFG2</accession>
<name>A0A4U6UFG2_SETVI</name>
<comment type="subcellular location">
    <subcellularLocation>
        <location evidence="1">Membrane</location>
        <topology evidence="1">Multi-pass membrane protein</topology>
    </subcellularLocation>
</comment>
<dbReference type="Gramene" id="TKW14861">
    <property type="protein sequence ID" value="TKW14861"/>
    <property type="gene ID" value="SEVIR_5G194900v2"/>
</dbReference>
<keyword evidence="4 5" id="KW-0472">Membrane</keyword>